<dbReference type="OrthoDB" id="1689029at2759"/>
<dbReference type="STRING" id="747676.F4RN93"/>
<feature type="domain" description="Homogentisate 1,2-dioxygenase N-terminal" evidence="14">
    <location>
        <begin position="1"/>
        <end position="283"/>
    </location>
</feature>
<keyword evidence="7" id="KW-0223">Dioxygenase</keyword>
<keyword evidence="6" id="KW-0828">Tyrosine catabolism</keyword>
<feature type="domain" description="Homogentisate 1,2-dioxygenase C-terminal" evidence="13">
    <location>
        <begin position="284"/>
        <end position="368"/>
    </location>
</feature>
<feature type="binding site" evidence="12">
    <location>
        <position position="354"/>
    </location>
    <ligand>
        <name>homogentisate</name>
        <dbReference type="ChEBI" id="CHEBI:16169"/>
    </ligand>
</feature>
<evidence type="ECO:0000256" key="9">
    <source>
        <dbReference type="ARBA" id="ARBA00023004"/>
    </source>
</evidence>
<dbReference type="Proteomes" id="UP000001072">
    <property type="component" value="Unassembled WGS sequence"/>
</dbReference>
<keyword evidence="9 12" id="KW-0408">Iron</keyword>
<dbReference type="EMBL" id="GL883110">
    <property type="protein sequence ID" value="EGG06134.1"/>
    <property type="molecule type" value="Genomic_DNA"/>
</dbReference>
<evidence type="ECO:0000256" key="8">
    <source>
        <dbReference type="ARBA" id="ARBA00023002"/>
    </source>
</evidence>
<dbReference type="HOGENOM" id="CLU_027174_0_0_1"/>
<dbReference type="FunFam" id="2.60.120.10:FF:000034">
    <property type="entry name" value="Homogentisate 1,2-dioxygenase"/>
    <property type="match status" value="1"/>
</dbReference>
<proteinExistence type="inferred from homology"/>
<sequence length="414" mass="46160">GFGNNFASEALPGVLPVGQNSPQHVKYGLYAEQLTGTSFVETPRAKNRRTWMYRIRPAVVHQGFKKLPTNPDLEANFSTLNPKVYVSPTQLAWRPFPIPDSTGEKRVDFVDGLKTIATVHSDTFMCGHATKLYSNMFNCSMGERAFVSTDGHLLIVPQLGTLIVQTELGKMSVPNGMICVVPRGIRFKVLLSEGTTTGRGYIFESFGSGFELPELGPLGHSGLALERDFEYPIASFEGRSDYGQKEWEIVYKVQGELHSCRQSHTPFDVVAWHGNYAPFRYDLSRFVNVGSISVDHIDPSIFCVLTCPSASGGKPLADFLIFSPRWDVANHTYRPPYYHRNCASEVMGLIRGAYGGRSDGFQPGGQFVYLSSSFCCTLGLDSHYKKFNVCRTDFKNDFNTKIRSHISKLISLQK</sequence>
<evidence type="ECO:0000256" key="10">
    <source>
        <dbReference type="ARBA" id="ARBA00023232"/>
    </source>
</evidence>
<name>F4RN93_MELLP</name>
<keyword evidence="8" id="KW-0560">Oxidoreductase</keyword>
<dbReference type="InterPro" id="IPR046452">
    <property type="entry name" value="HgmA_N"/>
</dbReference>
<dbReference type="KEGG" id="mlr:MELLADRAFT_36325"/>
<dbReference type="GO" id="GO:0046872">
    <property type="term" value="F:metal ion binding"/>
    <property type="evidence" value="ECO:0007669"/>
    <property type="project" value="UniProtKB-KW"/>
</dbReference>
<evidence type="ECO:0000256" key="4">
    <source>
        <dbReference type="ARBA" id="ARBA00013127"/>
    </source>
</evidence>
<dbReference type="VEuPathDB" id="FungiDB:MELLADRAFT_36325"/>
<evidence type="ECO:0000256" key="6">
    <source>
        <dbReference type="ARBA" id="ARBA00022878"/>
    </source>
</evidence>
<feature type="non-terminal residue" evidence="15">
    <location>
        <position position="1"/>
    </location>
</feature>
<gene>
    <name evidence="15" type="ORF">MELLADRAFT_36325</name>
</gene>
<dbReference type="UniPathway" id="UPA00139">
    <property type="reaction ID" value="UER00339"/>
</dbReference>
<dbReference type="PANTHER" id="PTHR11056:SF4">
    <property type="entry name" value="HOMOGENTISATE 1,2-DIOXYGENASE"/>
    <property type="match status" value="1"/>
</dbReference>
<protein>
    <recommendedName>
        <fullName evidence="4">homogentisate 1,2-dioxygenase</fullName>
        <ecNumber evidence="4">1.13.11.5</ecNumber>
    </recommendedName>
</protein>
<feature type="binding site" evidence="12">
    <location>
        <position position="345"/>
    </location>
    <ligand>
        <name>Fe cation</name>
        <dbReference type="ChEBI" id="CHEBI:24875"/>
    </ligand>
</feature>
<comment type="similarity">
    <text evidence="3">Belongs to the homogentisate dioxygenase family.</text>
</comment>
<dbReference type="GO" id="GO:0004411">
    <property type="term" value="F:homogentisate 1,2-dioxygenase activity"/>
    <property type="evidence" value="ECO:0007669"/>
    <property type="project" value="UniProtKB-EC"/>
</dbReference>
<evidence type="ECO:0000256" key="2">
    <source>
        <dbReference type="ARBA" id="ARBA00004704"/>
    </source>
</evidence>
<keyword evidence="5 12" id="KW-0479">Metal-binding</keyword>
<accession>F4RN93</accession>
<evidence type="ECO:0000256" key="5">
    <source>
        <dbReference type="ARBA" id="ARBA00022723"/>
    </source>
</evidence>
<dbReference type="GeneID" id="18927542"/>
<dbReference type="Pfam" id="PF20510">
    <property type="entry name" value="HgmA_N"/>
    <property type="match status" value="1"/>
</dbReference>
<evidence type="ECO:0000256" key="12">
    <source>
        <dbReference type="PIRSR" id="PIRSR605708-2"/>
    </source>
</evidence>
<feature type="binding site" evidence="12">
    <location>
        <position position="339"/>
    </location>
    <ligand>
        <name>Fe cation</name>
        <dbReference type="ChEBI" id="CHEBI:24875"/>
    </ligand>
</feature>
<dbReference type="EC" id="1.13.11.5" evidence="4"/>
<comment type="pathway">
    <text evidence="2">Amino-acid degradation; L-phenylalanine degradation; acetoacetate and fumarate from L-phenylalanine: step 4/6.</text>
</comment>
<keyword evidence="16" id="KW-1185">Reference proteome</keyword>
<evidence type="ECO:0000256" key="3">
    <source>
        <dbReference type="ARBA" id="ARBA00007757"/>
    </source>
</evidence>
<dbReference type="InterPro" id="IPR005708">
    <property type="entry name" value="Homogentis_dOase"/>
</dbReference>
<dbReference type="SUPFAM" id="SSF51182">
    <property type="entry name" value="RmlC-like cupins"/>
    <property type="match status" value="1"/>
</dbReference>
<evidence type="ECO:0000259" key="14">
    <source>
        <dbReference type="Pfam" id="PF20510"/>
    </source>
</evidence>
<dbReference type="InterPro" id="IPR011051">
    <property type="entry name" value="RmlC_Cupin_sf"/>
</dbReference>
<reference evidence="16" key="1">
    <citation type="journal article" date="2011" name="Proc. Natl. Acad. Sci. U.S.A.">
        <title>Obligate biotrophy features unraveled by the genomic analysis of rust fungi.</title>
        <authorList>
            <person name="Duplessis S."/>
            <person name="Cuomo C.A."/>
            <person name="Lin Y.-C."/>
            <person name="Aerts A."/>
            <person name="Tisserant E."/>
            <person name="Veneault-Fourrey C."/>
            <person name="Joly D.L."/>
            <person name="Hacquard S."/>
            <person name="Amselem J."/>
            <person name="Cantarel B.L."/>
            <person name="Chiu R."/>
            <person name="Coutinho P.M."/>
            <person name="Feau N."/>
            <person name="Field M."/>
            <person name="Frey P."/>
            <person name="Gelhaye E."/>
            <person name="Goldberg J."/>
            <person name="Grabherr M.G."/>
            <person name="Kodira C.D."/>
            <person name="Kohler A."/>
            <person name="Kuees U."/>
            <person name="Lindquist E.A."/>
            <person name="Lucas S.M."/>
            <person name="Mago R."/>
            <person name="Mauceli E."/>
            <person name="Morin E."/>
            <person name="Murat C."/>
            <person name="Pangilinan J.L."/>
            <person name="Park R."/>
            <person name="Pearson M."/>
            <person name="Quesneville H."/>
            <person name="Rouhier N."/>
            <person name="Sakthikumar S."/>
            <person name="Salamov A.A."/>
            <person name="Schmutz J."/>
            <person name="Selles B."/>
            <person name="Shapiro H."/>
            <person name="Tanguay P."/>
            <person name="Tuskan G.A."/>
            <person name="Henrissat B."/>
            <person name="Van de Peer Y."/>
            <person name="Rouze P."/>
            <person name="Ellis J.G."/>
            <person name="Dodds P.N."/>
            <person name="Schein J.E."/>
            <person name="Zhong S."/>
            <person name="Hamelin R.C."/>
            <person name="Grigoriev I.V."/>
            <person name="Szabo L.J."/>
            <person name="Martin F."/>
        </authorList>
    </citation>
    <scope>NUCLEOTIDE SEQUENCE [LARGE SCALE GENOMIC DNA]</scope>
    <source>
        <strain evidence="16">98AG31 / pathotype 3-4-7</strain>
    </source>
</reference>
<evidence type="ECO:0000313" key="16">
    <source>
        <dbReference type="Proteomes" id="UP000001072"/>
    </source>
</evidence>
<dbReference type="RefSeq" id="XP_007410785.1">
    <property type="nucleotide sequence ID" value="XM_007410723.1"/>
</dbReference>
<keyword evidence="10" id="KW-0585">Phenylalanine catabolism</keyword>
<dbReference type="eggNOG" id="KOG1417">
    <property type="taxonomic scope" value="Eukaryota"/>
</dbReference>
<dbReference type="GO" id="GO:0006559">
    <property type="term" value="P:L-phenylalanine catabolic process"/>
    <property type="evidence" value="ECO:0007669"/>
    <property type="project" value="UniProtKB-UniPathway"/>
</dbReference>
<evidence type="ECO:0000259" key="13">
    <source>
        <dbReference type="Pfam" id="PF04209"/>
    </source>
</evidence>
<evidence type="ECO:0000256" key="11">
    <source>
        <dbReference type="PIRSR" id="PIRSR605708-1"/>
    </source>
</evidence>
<dbReference type="AlphaFoldDB" id="F4RN93"/>
<organism evidence="16">
    <name type="scientific">Melampsora larici-populina (strain 98AG31 / pathotype 3-4-7)</name>
    <name type="common">Poplar leaf rust fungus</name>
    <dbReference type="NCBI Taxonomy" id="747676"/>
    <lineage>
        <taxon>Eukaryota</taxon>
        <taxon>Fungi</taxon>
        <taxon>Dikarya</taxon>
        <taxon>Basidiomycota</taxon>
        <taxon>Pucciniomycotina</taxon>
        <taxon>Pucciniomycetes</taxon>
        <taxon>Pucciniales</taxon>
        <taxon>Melampsoraceae</taxon>
        <taxon>Melampsora</taxon>
    </lineage>
</organism>
<evidence type="ECO:0000256" key="1">
    <source>
        <dbReference type="ARBA" id="ARBA00001962"/>
    </source>
</evidence>
<dbReference type="InterPro" id="IPR046451">
    <property type="entry name" value="HgmA_C"/>
</dbReference>
<comment type="cofactor">
    <cofactor evidence="1 12">
        <name>Fe cation</name>
        <dbReference type="ChEBI" id="CHEBI:24875"/>
    </cofactor>
</comment>
<dbReference type="InterPro" id="IPR014710">
    <property type="entry name" value="RmlC-like_jellyroll"/>
</dbReference>
<dbReference type="InParanoid" id="F4RN93"/>
<evidence type="ECO:0000256" key="7">
    <source>
        <dbReference type="ARBA" id="ARBA00022964"/>
    </source>
</evidence>
<dbReference type="GO" id="GO:0005737">
    <property type="term" value="C:cytoplasm"/>
    <property type="evidence" value="ECO:0007669"/>
    <property type="project" value="TreeGrafter"/>
</dbReference>
<evidence type="ECO:0000313" key="15">
    <source>
        <dbReference type="EMBL" id="EGG06134.1"/>
    </source>
</evidence>
<dbReference type="PANTHER" id="PTHR11056">
    <property type="entry name" value="HOMOGENTISATE 1,2-DIOXYGENASE"/>
    <property type="match status" value="1"/>
</dbReference>
<dbReference type="GO" id="GO:0006572">
    <property type="term" value="P:L-tyrosine catabolic process"/>
    <property type="evidence" value="ECO:0007669"/>
    <property type="project" value="UniProtKB-KW"/>
</dbReference>
<dbReference type="Pfam" id="PF04209">
    <property type="entry name" value="HgmA_C"/>
    <property type="match status" value="1"/>
</dbReference>
<dbReference type="Gene3D" id="2.60.120.10">
    <property type="entry name" value="Jelly Rolls"/>
    <property type="match status" value="1"/>
</dbReference>
<feature type="active site" description="Proton acceptor" evidence="11">
    <location>
        <position position="296"/>
    </location>
</feature>